<evidence type="ECO:0000256" key="2">
    <source>
        <dbReference type="ARBA" id="ARBA00022448"/>
    </source>
</evidence>
<name>A0A0K6GV58_9NEIS</name>
<feature type="domain" description="Mop" evidence="7">
    <location>
        <begin position="123"/>
        <end position="189"/>
    </location>
</feature>
<dbReference type="OrthoDB" id="9800709at2"/>
<dbReference type="SUPFAM" id="SSF46785">
    <property type="entry name" value="Winged helix' DNA-binding domain"/>
    <property type="match status" value="1"/>
</dbReference>
<dbReference type="InterPro" id="IPR051815">
    <property type="entry name" value="Molybdate_resp_trans_reg"/>
</dbReference>
<accession>A0A0K6GV58</accession>
<feature type="region of interest" description="Required for dimer formation and molybdate binding" evidence="6">
    <location>
        <begin position="124"/>
        <end position="132"/>
    </location>
</feature>
<dbReference type="AlphaFoldDB" id="A0A0K6GV58"/>
<evidence type="ECO:0000256" key="5">
    <source>
        <dbReference type="PIRNR" id="PIRNR005763"/>
    </source>
</evidence>
<dbReference type="InterPro" id="IPR004606">
    <property type="entry name" value="Mop_domain"/>
</dbReference>
<evidence type="ECO:0000259" key="7">
    <source>
        <dbReference type="PROSITE" id="PS51866"/>
    </source>
</evidence>
<dbReference type="GO" id="GO:0015689">
    <property type="term" value="P:molybdate ion transport"/>
    <property type="evidence" value="ECO:0007669"/>
    <property type="project" value="UniProtKB-UniRule"/>
</dbReference>
<gene>
    <name evidence="8" type="ORF">Ga0061063_1355</name>
</gene>
<dbReference type="Pfam" id="PF00126">
    <property type="entry name" value="HTH_1"/>
    <property type="match status" value="1"/>
</dbReference>
<dbReference type="Gene3D" id="1.10.10.10">
    <property type="entry name" value="Winged helix-like DNA-binding domain superfamily/Winged helix DNA-binding domain"/>
    <property type="match status" value="1"/>
</dbReference>
<dbReference type="InterPro" id="IPR036388">
    <property type="entry name" value="WH-like_DNA-bd_sf"/>
</dbReference>
<dbReference type="PANTHER" id="PTHR30432:SF1">
    <property type="entry name" value="DNA-BINDING TRANSCRIPTIONAL DUAL REGULATOR MODE"/>
    <property type="match status" value="1"/>
</dbReference>
<evidence type="ECO:0000256" key="3">
    <source>
        <dbReference type="ARBA" id="ARBA00022505"/>
    </source>
</evidence>
<dbReference type="STRING" id="375574.GCA_001418035_01147"/>
<dbReference type="PANTHER" id="PTHR30432">
    <property type="entry name" value="TRANSCRIPTIONAL REGULATOR MODE"/>
    <property type="match status" value="1"/>
</dbReference>
<keyword evidence="3 5" id="KW-0500">Molybdenum</keyword>
<dbReference type="InterPro" id="IPR008995">
    <property type="entry name" value="Mo/tungstate-bd_C_term_dom"/>
</dbReference>
<dbReference type="InterPro" id="IPR016462">
    <property type="entry name" value="ModE"/>
</dbReference>
<protein>
    <submittedName>
        <fullName evidence="8">Molybdenum-pterin binding domain</fullName>
    </submittedName>
</protein>
<dbReference type="InterPro" id="IPR036390">
    <property type="entry name" value="WH_DNA-bd_sf"/>
</dbReference>
<evidence type="ECO:0000256" key="6">
    <source>
        <dbReference type="PIRSR" id="PIRSR005763-1"/>
    </source>
</evidence>
<feature type="domain" description="Mop" evidence="7">
    <location>
        <begin position="194"/>
        <end position="260"/>
    </location>
</feature>
<evidence type="ECO:0000256" key="4">
    <source>
        <dbReference type="ARBA" id="ARBA00022737"/>
    </source>
</evidence>
<dbReference type="GO" id="GO:0030151">
    <property type="term" value="F:molybdenum ion binding"/>
    <property type="evidence" value="ECO:0007669"/>
    <property type="project" value="UniProtKB-UniRule"/>
</dbReference>
<keyword evidence="2 5" id="KW-0813">Transport</keyword>
<evidence type="ECO:0000313" key="9">
    <source>
        <dbReference type="Proteomes" id="UP000243535"/>
    </source>
</evidence>
<dbReference type="InterPro" id="IPR005116">
    <property type="entry name" value="Transp-assoc_OB_typ1"/>
</dbReference>
<dbReference type="RefSeq" id="WP_055433673.1">
    <property type="nucleotide sequence ID" value="NZ_CYHA01000002.1"/>
</dbReference>
<dbReference type="NCBIfam" id="TIGR00638">
    <property type="entry name" value="Mop"/>
    <property type="match status" value="1"/>
</dbReference>
<dbReference type="PIRSF" id="PIRSF005763">
    <property type="entry name" value="Txn_reg_ModE"/>
    <property type="match status" value="1"/>
</dbReference>
<dbReference type="Pfam" id="PF03459">
    <property type="entry name" value="TOBE"/>
    <property type="match status" value="2"/>
</dbReference>
<comment type="similarity">
    <text evidence="1 5">Belongs to the ModE family.</text>
</comment>
<dbReference type="PROSITE" id="PS51866">
    <property type="entry name" value="MOP"/>
    <property type="match status" value="2"/>
</dbReference>
<dbReference type="EMBL" id="CYHA01000002">
    <property type="protein sequence ID" value="CUA82597.1"/>
    <property type="molecule type" value="Genomic_DNA"/>
</dbReference>
<dbReference type="Proteomes" id="UP000243535">
    <property type="component" value="Unassembled WGS sequence"/>
</dbReference>
<evidence type="ECO:0000256" key="1">
    <source>
        <dbReference type="ARBA" id="ARBA00008110"/>
    </source>
</evidence>
<proteinExistence type="inferred from homology"/>
<reference evidence="9" key="1">
    <citation type="submission" date="2015-08" db="EMBL/GenBank/DDBJ databases">
        <authorList>
            <person name="Varghese N."/>
        </authorList>
    </citation>
    <scope>NUCLEOTIDE SEQUENCE [LARGE SCALE GENOMIC DNA]</scope>
    <source>
        <strain evidence="9">DSM 17901</strain>
    </source>
</reference>
<keyword evidence="9" id="KW-1185">Reference proteome</keyword>
<keyword evidence="4" id="KW-0677">Repeat</keyword>
<dbReference type="GO" id="GO:0003700">
    <property type="term" value="F:DNA-binding transcription factor activity"/>
    <property type="evidence" value="ECO:0007669"/>
    <property type="project" value="InterPro"/>
</dbReference>
<sequence length="271" mass="28185">MADISSRLAADLPFGPGLSPARLALLEAVARTGSISAAARAAGLSYKGAWQAVEAMNNLSDTPLVARSAGGREGGGTRLTERGATLLRTWQAVAQAQARFLLAVEGVIRTTDDLALLQRLTMKTSARNQWYGRVHTLRPGAVNDMVEVELPGGDRLTALITRESCELLGLCPGSEVVALVKAGSVLLATGDTDHLAVPNRLTGTISRLTAGAVNCDVVIDLPSGQCVAATVDRSSAEALGLVPGLRATALFSANQIILGALPRLHTEPPRP</sequence>
<organism evidence="8 9">
    <name type="scientific">Gulbenkiania indica</name>
    <dbReference type="NCBI Taxonomy" id="375574"/>
    <lineage>
        <taxon>Bacteria</taxon>
        <taxon>Pseudomonadati</taxon>
        <taxon>Pseudomonadota</taxon>
        <taxon>Betaproteobacteria</taxon>
        <taxon>Neisseriales</taxon>
        <taxon>Chromobacteriaceae</taxon>
        <taxon>Gulbenkiania</taxon>
    </lineage>
</organism>
<dbReference type="Gene3D" id="2.40.50.100">
    <property type="match status" value="2"/>
</dbReference>
<evidence type="ECO:0000313" key="8">
    <source>
        <dbReference type="EMBL" id="CUA82597.1"/>
    </source>
</evidence>
<dbReference type="SUPFAM" id="SSF50331">
    <property type="entry name" value="MOP-like"/>
    <property type="match status" value="2"/>
</dbReference>
<dbReference type="InterPro" id="IPR000847">
    <property type="entry name" value="LysR_HTH_N"/>
</dbReference>